<dbReference type="PANTHER" id="PTHR36932:SF1">
    <property type="entry name" value="CAPSULAR POLYSACCHARIDE BIOSYNTHESIS PROTEIN"/>
    <property type="match status" value="1"/>
</dbReference>
<protein>
    <submittedName>
        <fullName evidence="1">Uncharacterized protein</fullName>
    </submittedName>
</protein>
<name>A0A0G1IPR7_9BACT</name>
<proteinExistence type="predicted"/>
<dbReference type="Gene3D" id="3.40.50.12780">
    <property type="entry name" value="N-terminal domain of ligase-like"/>
    <property type="match status" value="1"/>
</dbReference>
<organism evidence="1 2">
    <name type="scientific">Candidatus Giovannonibacteria bacterium GW2011_GWA2_44_26</name>
    <dbReference type="NCBI Taxonomy" id="1618648"/>
    <lineage>
        <taxon>Bacteria</taxon>
        <taxon>Candidatus Giovannoniibacteriota</taxon>
    </lineage>
</organism>
<evidence type="ECO:0000313" key="2">
    <source>
        <dbReference type="Proteomes" id="UP000033945"/>
    </source>
</evidence>
<dbReference type="InterPro" id="IPR042099">
    <property type="entry name" value="ANL_N_sf"/>
</dbReference>
<dbReference type="EMBL" id="LCIT01000032">
    <property type="protein sequence ID" value="KKT61376.1"/>
    <property type="molecule type" value="Genomic_DNA"/>
</dbReference>
<gene>
    <name evidence="1" type="ORF">UW55_C0032G0002</name>
</gene>
<dbReference type="SUPFAM" id="SSF56801">
    <property type="entry name" value="Acetyl-CoA synthetase-like"/>
    <property type="match status" value="1"/>
</dbReference>
<accession>A0A0G1IPR7</accession>
<sequence>MFSFISRQILETTPFSAYGPRFHWLSSADIFLQELAFNTMRHFTKYEIQLLTISRLKYITSAAAHISYWASMFSSTDFTSEQMKDLVYFSRLPIATRKNLMNIPLEQRSDPARAKYFKTPIIVTSGSTGHPLHFYSSPIRQVRIRGYYRHIISELGRSFMLFETTTPTVFNLGMWNHRGLYPWQGFSFGKDMENALYRKVLFDKWGNNPANFLYTSAAYLKRLFFWSKQDGFIPSFRAIIFTAQGLEHGERDELTRYFCCPLISFYGTHETTLMGVECLFQIGRFHLVPEMNHTEIVDELGKVLSIGKWGRVISTPFDNEISPFIRYDVADRGKIEENPNCPCGRKTDFLVIEGRTTDYILLSHERQIVVREITVVLDKLLLGKAYQFQLDQRDRNKLKIRIVPTSQFTTQDQTHIISKVTELLGGALPVSLEMVPSIPVESNGKIRLFLK</sequence>
<dbReference type="InterPro" id="IPR053158">
    <property type="entry name" value="CapK_Type1_Caps_Biosynth"/>
</dbReference>
<dbReference type="PANTHER" id="PTHR36932">
    <property type="entry name" value="CAPSULAR POLYSACCHARIDE BIOSYNTHESIS PROTEIN"/>
    <property type="match status" value="1"/>
</dbReference>
<dbReference type="AlphaFoldDB" id="A0A0G1IPR7"/>
<reference evidence="1 2" key="1">
    <citation type="journal article" date="2015" name="Nature">
        <title>rRNA introns, odd ribosomes, and small enigmatic genomes across a large radiation of phyla.</title>
        <authorList>
            <person name="Brown C.T."/>
            <person name="Hug L.A."/>
            <person name="Thomas B.C."/>
            <person name="Sharon I."/>
            <person name="Castelle C.J."/>
            <person name="Singh A."/>
            <person name="Wilkins M.J."/>
            <person name="Williams K.H."/>
            <person name="Banfield J.F."/>
        </authorList>
    </citation>
    <scope>NUCLEOTIDE SEQUENCE [LARGE SCALE GENOMIC DNA]</scope>
</reference>
<comment type="caution">
    <text evidence="1">The sequence shown here is derived from an EMBL/GenBank/DDBJ whole genome shotgun (WGS) entry which is preliminary data.</text>
</comment>
<evidence type="ECO:0000313" key="1">
    <source>
        <dbReference type="EMBL" id="KKT61376.1"/>
    </source>
</evidence>
<dbReference type="Proteomes" id="UP000033945">
    <property type="component" value="Unassembled WGS sequence"/>
</dbReference>